<sequence length="271" mass="29395">MLSAFNTVCGTVTPSEPRNVLIQAETSSLVQSVAISNDGKGKWCTYLPMGVYNINVEVSDKEQKDGLQFYPLSERVTVSSAPVEGVMFSQLYCEVQGKVQCAVPQCRNLAVTLKSLANGNGKELVTRTKEDGTYSFSNVLPGTVQLSVSEDALCWRDAALTVRVAAAAARAPPFVHSGYRVTVRAKYDATTHPTSSSMNTGQTRLLLRPADAALHYTVMRKGVLLMGARGLTGTLVRGDWERGDRAVEATGQALEVIHNYCLYPTILIIKM</sequence>
<evidence type="ECO:0000313" key="4">
    <source>
        <dbReference type="Proteomes" id="UP000823941"/>
    </source>
</evidence>
<dbReference type="Proteomes" id="UP000823941">
    <property type="component" value="Chromosome 5"/>
</dbReference>
<accession>A0ABQ7R1B8</accession>
<reference evidence="3 4" key="1">
    <citation type="submission" date="2021-06" db="EMBL/GenBank/DDBJ databases">
        <title>A haploid diamondback moth (Plutella xylostella L.) genome assembly resolves 31 chromosomes and identifies a diamide resistance mutation.</title>
        <authorList>
            <person name="Ward C.M."/>
            <person name="Perry K.D."/>
            <person name="Baker G."/>
            <person name="Powis K."/>
            <person name="Heckel D.G."/>
            <person name="Baxter S.W."/>
        </authorList>
    </citation>
    <scope>NUCLEOTIDE SEQUENCE [LARGE SCALE GENOMIC DNA]</scope>
    <source>
        <strain evidence="3 4">LV</strain>
        <tissue evidence="3">Single pupa</tissue>
    </source>
</reference>
<dbReference type="InterPro" id="IPR056190">
    <property type="entry name" value="NOMO_5th"/>
</dbReference>
<keyword evidence="1" id="KW-0732">Signal</keyword>
<gene>
    <name evidence="3" type="ORF">JYU34_003930</name>
</gene>
<dbReference type="EMBL" id="JAHIBW010000005">
    <property type="protein sequence ID" value="KAG7311070.1"/>
    <property type="molecule type" value="Genomic_DNA"/>
</dbReference>
<comment type="caution">
    <text evidence="3">The sequence shown here is derived from an EMBL/GenBank/DDBJ whole genome shotgun (WGS) entry which is preliminary data.</text>
</comment>
<keyword evidence="4" id="KW-1185">Reference proteome</keyword>
<dbReference type="Gene3D" id="2.60.40.1120">
    <property type="entry name" value="Carboxypeptidase-like, regulatory domain"/>
    <property type="match status" value="1"/>
</dbReference>
<evidence type="ECO:0000313" key="3">
    <source>
        <dbReference type="EMBL" id="KAG7311070.1"/>
    </source>
</evidence>
<protein>
    <recommendedName>
        <fullName evidence="2">NOMO fifth transthyretin-like domain-containing protein</fullName>
    </recommendedName>
</protein>
<dbReference type="PANTHER" id="PTHR23303">
    <property type="entry name" value="CARBOXYPEPTIDASE REGULATORY REGION-CONTAINING"/>
    <property type="match status" value="1"/>
</dbReference>
<dbReference type="InterPro" id="IPR051417">
    <property type="entry name" value="SDr/BOS_complex"/>
</dbReference>
<dbReference type="Pfam" id="PF23194">
    <property type="entry name" value="NOMO_5th"/>
    <property type="match status" value="1"/>
</dbReference>
<evidence type="ECO:0000259" key="2">
    <source>
        <dbReference type="Pfam" id="PF23194"/>
    </source>
</evidence>
<proteinExistence type="predicted"/>
<dbReference type="PANTHER" id="PTHR23303:SF14">
    <property type="entry name" value="BOS COMPLEX SUBUNIT NOMO1-RELATED"/>
    <property type="match status" value="1"/>
</dbReference>
<name>A0ABQ7R1B8_PLUXY</name>
<organism evidence="3 4">
    <name type="scientific">Plutella xylostella</name>
    <name type="common">Diamondback moth</name>
    <name type="synonym">Plutella maculipennis</name>
    <dbReference type="NCBI Taxonomy" id="51655"/>
    <lineage>
        <taxon>Eukaryota</taxon>
        <taxon>Metazoa</taxon>
        <taxon>Ecdysozoa</taxon>
        <taxon>Arthropoda</taxon>
        <taxon>Hexapoda</taxon>
        <taxon>Insecta</taxon>
        <taxon>Pterygota</taxon>
        <taxon>Neoptera</taxon>
        <taxon>Endopterygota</taxon>
        <taxon>Lepidoptera</taxon>
        <taxon>Glossata</taxon>
        <taxon>Ditrysia</taxon>
        <taxon>Yponomeutoidea</taxon>
        <taxon>Plutellidae</taxon>
        <taxon>Plutella</taxon>
    </lineage>
</organism>
<feature type="domain" description="NOMO fifth transthyretin-like" evidence="2">
    <location>
        <begin position="8"/>
        <end position="88"/>
    </location>
</feature>
<evidence type="ECO:0000256" key="1">
    <source>
        <dbReference type="ARBA" id="ARBA00022729"/>
    </source>
</evidence>